<dbReference type="Proteomes" id="UP001500212">
    <property type="component" value="Unassembled WGS sequence"/>
</dbReference>
<comment type="caution">
    <text evidence="2">The sequence shown here is derived from an EMBL/GenBank/DDBJ whole genome shotgun (WGS) entry which is preliminary data.</text>
</comment>
<evidence type="ECO:0000313" key="3">
    <source>
        <dbReference type="Proteomes" id="UP001500212"/>
    </source>
</evidence>
<evidence type="ECO:0000313" key="2">
    <source>
        <dbReference type="EMBL" id="GAA4606870.1"/>
    </source>
</evidence>
<sequence>MNPMNDPFVAYVWSSVQARIERLRDDTERSRGASAIEWAIITGLLAMIALGVGVVIYRKVRSAANDIKTK</sequence>
<accession>A0ABP8TJN3</accession>
<proteinExistence type="predicted"/>
<gene>
    <name evidence="2" type="ORF">GCM10023195_25390</name>
</gene>
<keyword evidence="1" id="KW-0472">Membrane</keyword>
<keyword evidence="1" id="KW-1133">Transmembrane helix</keyword>
<reference evidence="3" key="1">
    <citation type="journal article" date="2019" name="Int. J. Syst. Evol. Microbiol.">
        <title>The Global Catalogue of Microorganisms (GCM) 10K type strain sequencing project: providing services to taxonomists for standard genome sequencing and annotation.</title>
        <authorList>
            <consortium name="The Broad Institute Genomics Platform"/>
            <consortium name="The Broad Institute Genome Sequencing Center for Infectious Disease"/>
            <person name="Wu L."/>
            <person name="Ma J."/>
        </authorList>
    </citation>
    <scope>NUCLEOTIDE SEQUENCE [LARGE SCALE GENOMIC DNA]</scope>
    <source>
        <strain evidence="3">JCM 17938</strain>
    </source>
</reference>
<protein>
    <submittedName>
        <fullName evidence="2">Uncharacterized protein</fullName>
    </submittedName>
</protein>
<organism evidence="2 3">
    <name type="scientific">Actinoallomurus liliacearum</name>
    <dbReference type="NCBI Taxonomy" id="1080073"/>
    <lineage>
        <taxon>Bacteria</taxon>
        <taxon>Bacillati</taxon>
        <taxon>Actinomycetota</taxon>
        <taxon>Actinomycetes</taxon>
        <taxon>Streptosporangiales</taxon>
        <taxon>Thermomonosporaceae</taxon>
        <taxon>Actinoallomurus</taxon>
    </lineage>
</organism>
<dbReference type="EMBL" id="BAABHJ010000005">
    <property type="protein sequence ID" value="GAA4606870.1"/>
    <property type="molecule type" value="Genomic_DNA"/>
</dbReference>
<keyword evidence="3" id="KW-1185">Reference proteome</keyword>
<name>A0ABP8TJN3_9ACTN</name>
<keyword evidence="1" id="KW-0812">Transmembrane</keyword>
<evidence type="ECO:0000256" key="1">
    <source>
        <dbReference type="SAM" id="Phobius"/>
    </source>
</evidence>
<feature type="transmembrane region" description="Helical" evidence="1">
    <location>
        <begin position="38"/>
        <end position="57"/>
    </location>
</feature>